<comment type="caution">
    <text evidence="1">The sequence shown here is derived from an EMBL/GenBank/DDBJ whole genome shotgun (WGS) entry which is preliminary data.</text>
</comment>
<name>A0A9K3GIB8_9EUKA</name>
<accession>A0A9K3GIB8</accession>
<dbReference type="Proteomes" id="UP000265618">
    <property type="component" value="Unassembled WGS sequence"/>
</dbReference>
<sequence>MEEDSDEDVFITKQECKMYAKYMIAVGHRCWRVLSFMGLPDGLVMTEEQKLKSFISLRLGMGLQMRCSSAKWGALDYGAIKHGYMPKEFSEVFYANVRKYGPPDPSDRLTELKQWRRLYKPLLPLLKLALHNNFI</sequence>
<dbReference type="AlphaFoldDB" id="A0A9K3GIB8"/>
<gene>
    <name evidence="1" type="ORF">KIPB_004629</name>
</gene>
<organism evidence="1 2">
    <name type="scientific">Kipferlia bialata</name>
    <dbReference type="NCBI Taxonomy" id="797122"/>
    <lineage>
        <taxon>Eukaryota</taxon>
        <taxon>Metamonada</taxon>
        <taxon>Carpediemonas-like organisms</taxon>
        <taxon>Kipferlia</taxon>
    </lineage>
</organism>
<keyword evidence="2" id="KW-1185">Reference proteome</keyword>
<evidence type="ECO:0000313" key="2">
    <source>
        <dbReference type="Proteomes" id="UP000265618"/>
    </source>
</evidence>
<dbReference type="EMBL" id="BDIP01001004">
    <property type="protein sequence ID" value="GIQ83325.1"/>
    <property type="molecule type" value="Genomic_DNA"/>
</dbReference>
<proteinExistence type="predicted"/>
<evidence type="ECO:0000313" key="1">
    <source>
        <dbReference type="EMBL" id="GIQ83325.1"/>
    </source>
</evidence>
<reference evidence="1 2" key="1">
    <citation type="journal article" date="2018" name="PLoS ONE">
        <title>The draft genome of Kipferlia bialata reveals reductive genome evolution in fornicate parasites.</title>
        <authorList>
            <person name="Tanifuji G."/>
            <person name="Takabayashi S."/>
            <person name="Kume K."/>
            <person name="Takagi M."/>
            <person name="Nakayama T."/>
            <person name="Kamikawa R."/>
            <person name="Inagaki Y."/>
            <person name="Hashimoto T."/>
        </authorList>
    </citation>
    <scope>NUCLEOTIDE SEQUENCE [LARGE SCALE GENOMIC DNA]</scope>
    <source>
        <strain evidence="1">NY0173</strain>
    </source>
</reference>
<protein>
    <submittedName>
        <fullName evidence="1">Uncharacterized protein</fullName>
    </submittedName>
</protein>